<feature type="domain" description="CinA C-terminal" evidence="2">
    <location>
        <begin position="118"/>
        <end position="165"/>
    </location>
</feature>
<dbReference type="InterPro" id="IPR008136">
    <property type="entry name" value="CinA_C"/>
</dbReference>
<sequence length="191" mass="20277">MHKSFIPLALLGALTKAGLPTYQERAAVSTISCAVLAAAPPPEAGQTGSPTDTQTYGIQDSSVVSLYDGAEYNGQLPFNDFPKDIERLPKLSTTTSPTDSACLSTATATTCHYVGVGHGSACVVVSYATRLKQELLKVDKDLITEQGVIHDAIARWMASSARIITNLHTPTTVIEALAELCQLLVDRGNMK</sequence>
<gene>
    <name evidence="3" type="ORF">B0T10DRAFT_467740</name>
</gene>
<feature type="chain" id="PRO_5040203208" description="CinA C-terminal domain-containing protein" evidence="1">
    <location>
        <begin position="18"/>
        <end position="191"/>
    </location>
</feature>
<dbReference type="EMBL" id="JAGPYM010000094">
    <property type="protein sequence ID" value="KAH6867687.1"/>
    <property type="molecule type" value="Genomic_DNA"/>
</dbReference>
<name>A0A9P9AHU6_9HYPO</name>
<comment type="caution">
    <text evidence="3">The sequence shown here is derived from an EMBL/GenBank/DDBJ whole genome shotgun (WGS) entry which is preliminary data.</text>
</comment>
<evidence type="ECO:0000259" key="2">
    <source>
        <dbReference type="Pfam" id="PF02464"/>
    </source>
</evidence>
<accession>A0A9P9AHU6</accession>
<reference evidence="3 4" key="1">
    <citation type="journal article" date="2021" name="Nat. Commun.">
        <title>Genetic determinants of endophytism in the Arabidopsis root mycobiome.</title>
        <authorList>
            <person name="Mesny F."/>
            <person name="Miyauchi S."/>
            <person name="Thiergart T."/>
            <person name="Pickel B."/>
            <person name="Atanasova L."/>
            <person name="Karlsson M."/>
            <person name="Huettel B."/>
            <person name="Barry K.W."/>
            <person name="Haridas S."/>
            <person name="Chen C."/>
            <person name="Bauer D."/>
            <person name="Andreopoulos W."/>
            <person name="Pangilinan J."/>
            <person name="LaButti K."/>
            <person name="Riley R."/>
            <person name="Lipzen A."/>
            <person name="Clum A."/>
            <person name="Drula E."/>
            <person name="Henrissat B."/>
            <person name="Kohler A."/>
            <person name="Grigoriev I.V."/>
            <person name="Martin F.M."/>
            <person name="Hacquard S."/>
        </authorList>
    </citation>
    <scope>NUCLEOTIDE SEQUENCE [LARGE SCALE GENOMIC DNA]</scope>
    <source>
        <strain evidence="3 4">MPI-CAGE-CH-0241</strain>
    </source>
</reference>
<keyword evidence="4" id="KW-1185">Reference proteome</keyword>
<dbReference type="Proteomes" id="UP000777438">
    <property type="component" value="Unassembled WGS sequence"/>
</dbReference>
<keyword evidence="1" id="KW-0732">Signal</keyword>
<evidence type="ECO:0000256" key="1">
    <source>
        <dbReference type="SAM" id="SignalP"/>
    </source>
</evidence>
<dbReference type="SUPFAM" id="SSF142433">
    <property type="entry name" value="CinA-like"/>
    <property type="match status" value="1"/>
</dbReference>
<dbReference type="InterPro" id="IPR036653">
    <property type="entry name" value="CinA-like_C"/>
</dbReference>
<feature type="signal peptide" evidence="1">
    <location>
        <begin position="1"/>
        <end position="17"/>
    </location>
</feature>
<organism evidence="3 4">
    <name type="scientific">Thelonectria olida</name>
    <dbReference type="NCBI Taxonomy" id="1576542"/>
    <lineage>
        <taxon>Eukaryota</taxon>
        <taxon>Fungi</taxon>
        <taxon>Dikarya</taxon>
        <taxon>Ascomycota</taxon>
        <taxon>Pezizomycotina</taxon>
        <taxon>Sordariomycetes</taxon>
        <taxon>Hypocreomycetidae</taxon>
        <taxon>Hypocreales</taxon>
        <taxon>Nectriaceae</taxon>
        <taxon>Thelonectria</taxon>
    </lineage>
</organism>
<dbReference type="Pfam" id="PF02464">
    <property type="entry name" value="CinA"/>
    <property type="match status" value="1"/>
</dbReference>
<evidence type="ECO:0000313" key="4">
    <source>
        <dbReference type="Proteomes" id="UP000777438"/>
    </source>
</evidence>
<dbReference type="AlphaFoldDB" id="A0A9P9AHU6"/>
<proteinExistence type="predicted"/>
<protein>
    <recommendedName>
        <fullName evidence="2">CinA C-terminal domain-containing protein</fullName>
    </recommendedName>
</protein>
<evidence type="ECO:0000313" key="3">
    <source>
        <dbReference type="EMBL" id="KAH6867687.1"/>
    </source>
</evidence>
<dbReference type="Gene3D" id="3.90.950.20">
    <property type="entry name" value="CinA-like"/>
    <property type="match status" value="1"/>
</dbReference>
<dbReference type="OrthoDB" id="5050562at2759"/>